<comment type="caution">
    <text evidence="2">The sequence shown here is derived from an EMBL/GenBank/DDBJ whole genome shotgun (WGS) entry which is preliminary data.</text>
</comment>
<evidence type="ECO:0000313" key="2">
    <source>
        <dbReference type="EMBL" id="KAF7371424.1"/>
    </source>
</evidence>
<proteinExistence type="predicted"/>
<sequence length="73" mass="7974">MQADLSLLSREAENDRSHQSLSLQTMKTAQPKQSLINTSTAVKEEAGVKEISMEAVEASAKAQPFIMKQNISP</sequence>
<feature type="compositionally biased region" description="Polar residues" evidence="1">
    <location>
        <begin position="19"/>
        <end position="32"/>
    </location>
</feature>
<dbReference type="AlphaFoldDB" id="A0A8H7DDG4"/>
<evidence type="ECO:0000313" key="3">
    <source>
        <dbReference type="Proteomes" id="UP000623467"/>
    </source>
</evidence>
<dbReference type="EMBL" id="JACAZH010000004">
    <property type="protein sequence ID" value="KAF7371424.1"/>
    <property type="molecule type" value="Genomic_DNA"/>
</dbReference>
<keyword evidence="3" id="KW-1185">Reference proteome</keyword>
<dbReference type="Proteomes" id="UP000623467">
    <property type="component" value="Unassembled WGS sequence"/>
</dbReference>
<protein>
    <submittedName>
        <fullName evidence="2">Uncharacterized protein</fullName>
    </submittedName>
</protein>
<organism evidence="2 3">
    <name type="scientific">Mycena sanguinolenta</name>
    <dbReference type="NCBI Taxonomy" id="230812"/>
    <lineage>
        <taxon>Eukaryota</taxon>
        <taxon>Fungi</taxon>
        <taxon>Dikarya</taxon>
        <taxon>Basidiomycota</taxon>
        <taxon>Agaricomycotina</taxon>
        <taxon>Agaricomycetes</taxon>
        <taxon>Agaricomycetidae</taxon>
        <taxon>Agaricales</taxon>
        <taxon>Marasmiineae</taxon>
        <taxon>Mycenaceae</taxon>
        <taxon>Mycena</taxon>
    </lineage>
</organism>
<reference evidence="2" key="1">
    <citation type="submission" date="2020-05" db="EMBL/GenBank/DDBJ databases">
        <title>Mycena genomes resolve the evolution of fungal bioluminescence.</title>
        <authorList>
            <person name="Tsai I.J."/>
        </authorList>
    </citation>
    <scope>NUCLEOTIDE SEQUENCE</scope>
    <source>
        <strain evidence="2">160909Yilan</strain>
    </source>
</reference>
<name>A0A8H7DDG4_9AGAR</name>
<feature type="region of interest" description="Disordered" evidence="1">
    <location>
        <begin position="1"/>
        <end position="32"/>
    </location>
</feature>
<evidence type="ECO:0000256" key="1">
    <source>
        <dbReference type="SAM" id="MobiDB-lite"/>
    </source>
</evidence>
<accession>A0A8H7DDG4</accession>
<gene>
    <name evidence="2" type="ORF">MSAN_00779200</name>
</gene>